<dbReference type="Proteomes" id="UP000325286">
    <property type="component" value="Chromosome"/>
</dbReference>
<organism evidence="2 3">
    <name type="scientific">Roseimaritima ulvae</name>
    <dbReference type="NCBI Taxonomy" id="980254"/>
    <lineage>
        <taxon>Bacteria</taxon>
        <taxon>Pseudomonadati</taxon>
        <taxon>Planctomycetota</taxon>
        <taxon>Planctomycetia</taxon>
        <taxon>Pirellulales</taxon>
        <taxon>Pirellulaceae</taxon>
        <taxon>Roseimaritima</taxon>
    </lineage>
</organism>
<proteinExistence type="predicted"/>
<accession>A0A5B9QQ96</accession>
<keyword evidence="3" id="KW-1185">Reference proteome</keyword>
<evidence type="ECO:0000313" key="3">
    <source>
        <dbReference type="Proteomes" id="UP000325286"/>
    </source>
</evidence>
<keyword evidence="1" id="KW-0175">Coiled coil</keyword>
<protein>
    <submittedName>
        <fullName evidence="2">Uncharacterized protein</fullName>
    </submittedName>
</protein>
<dbReference type="AlphaFoldDB" id="A0A5B9QQ96"/>
<evidence type="ECO:0000256" key="1">
    <source>
        <dbReference type="SAM" id="Coils"/>
    </source>
</evidence>
<reference evidence="2 3" key="1">
    <citation type="submission" date="2019-08" db="EMBL/GenBank/DDBJ databases">
        <title>Deep-cultivation of Planctomycetes and their phenomic and genomic characterization uncovers novel biology.</title>
        <authorList>
            <person name="Wiegand S."/>
            <person name="Jogler M."/>
            <person name="Boedeker C."/>
            <person name="Pinto D."/>
            <person name="Vollmers J."/>
            <person name="Rivas-Marin E."/>
            <person name="Kohn T."/>
            <person name="Peeters S.H."/>
            <person name="Heuer A."/>
            <person name="Rast P."/>
            <person name="Oberbeckmann S."/>
            <person name="Bunk B."/>
            <person name="Jeske O."/>
            <person name="Meyerdierks A."/>
            <person name="Storesund J.E."/>
            <person name="Kallscheuer N."/>
            <person name="Luecker S."/>
            <person name="Lage O.M."/>
            <person name="Pohl T."/>
            <person name="Merkel B.J."/>
            <person name="Hornburger P."/>
            <person name="Mueller R.-W."/>
            <person name="Bruemmer F."/>
            <person name="Labrenz M."/>
            <person name="Spormann A.M."/>
            <person name="Op den Camp H."/>
            <person name="Overmann J."/>
            <person name="Amann R."/>
            <person name="Jetten M.S.M."/>
            <person name="Mascher T."/>
            <person name="Medema M.H."/>
            <person name="Devos D.P."/>
            <person name="Kaster A.-K."/>
            <person name="Ovreas L."/>
            <person name="Rohde M."/>
            <person name="Galperin M.Y."/>
            <person name="Jogler C."/>
        </authorList>
    </citation>
    <scope>NUCLEOTIDE SEQUENCE [LARGE SCALE GENOMIC DNA]</scope>
    <source>
        <strain evidence="2 3">UC8</strain>
    </source>
</reference>
<dbReference type="KEGG" id="rul:UC8_20830"/>
<gene>
    <name evidence="2" type="ORF">UC8_20830</name>
</gene>
<sequence length="145" mass="16542">MGFKNVCLSCKRVESLGTDPSQFRTGHCPQCSAQMFFVNHKFRPPKATDEKSWAVAAYLISHGFSYYTIRDEQGLAVAYPTTLADAEKFVAKYAAQRSQQIARRKHDLEKQIADLRQRTQNDSRDRLICDLNEQLLRLTQSATVP</sequence>
<dbReference type="EMBL" id="CP042914">
    <property type="protein sequence ID" value="QEG40079.1"/>
    <property type="molecule type" value="Genomic_DNA"/>
</dbReference>
<evidence type="ECO:0000313" key="2">
    <source>
        <dbReference type="EMBL" id="QEG40079.1"/>
    </source>
</evidence>
<feature type="coiled-coil region" evidence="1">
    <location>
        <begin position="98"/>
        <end position="125"/>
    </location>
</feature>
<name>A0A5B9QQ96_9BACT</name>